<gene>
    <name evidence="2" type="ORF">CY0110_08251</name>
</gene>
<dbReference type="RefSeq" id="WP_008276291.1">
    <property type="nucleotide sequence ID" value="NZ_AAXW01000022.1"/>
</dbReference>
<dbReference type="Gene3D" id="3.90.1570.10">
    <property type="entry name" value="tt1808, chain A"/>
    <property type="match status" value="1"/>
</dbReference>
<evidence type="ECO:0000313" key="3">
    <source>
        <dbReference type="Proteomes" id="UP000003781"/>
    </source>
</evidence>
<sequence length="174" mass="19482">MLLTTQDLQEIQSAYPDYRLELEDGEIIVMSPSGYASDEVATEFARQLANWVKPKKLGRVTASSAEFNSPDSNTRSPDVSFVKAERLKQSPRSFADLAPDLMVEVKSPTDSLIKTRKKIQNFLKVGTQVGILVNPDERIVEVYRNNYPVQILQDGDSLTLPQLLPGWTLLVSEL</sequence>
<accession>A3ISD5</accession>
<dbReference type="CDD" id="cd06260">
    <property type="entry name" value="DUF820-like"/>
    <property type="match status" value="1"/>
</dbReference>
<organism evidence="2 3">
    <name type="scientific">Crocosphaera chwakensis CCY0110</name>
    <dbReference type="NCBI Taxonomy" id="391612"/>
    <lineage>
        <taxon>Bacteria</taxon>
        <taxon>Bacillati</taxon>
        <taxon>Cyanobacteriota</taxon>
        <taxon>Cyanophyceae</taxon>
        <taxon>Oscillatoriophycideae</taxon>
        <taxon>Chroococcales</taxon>
        <taxon>Aphanothecaceae</taxon>
        <taxon>Crocosphaera</taxon>
        <taxon>Crocosphaera chwakensis</taxon>
    </lineage>
</organism>
<dbReference type="Pfam" id="PF05685">
    <property type="entry name" value="Uma2"/>
    <property type="match status" value="1"/>
</dbReference>
<dbReference type="PANTHER" id="PTHR34107:SF7">
    <property type="entry name" value="SLR2092 PROTEIN"/>
    <property type="match status" value="1"/>
</dbReference>
<keyword evidence="3" id="KW-1185">Reference proteome</keyword>
<dbReference type="OrthoDB" id="513575at2"/>
<evidence type="ECO:0000313" key="2">
    <source>
        <dbReference type="EMBL" id="EAZ90651.1"/>
    </source>
</evidence>
<dbReference type="eggNOG" id="COG4636">
    <property type="taxonomic scope" value="Bacteria"/>
</dbReference>
<reference evidence="2 3" key="1">
    <citation type="submission" date="2007-03" db="EMBL/GenBank/DDBJ databases">
        <authorList>
            <person name="Stal L."/>
            <person name="Ferriera S."/>
            <person name="Johnson J."/>
            <person name="Kravitz S."/>
            <person name="Beeson K."/>
            <person name="Sutton G."/>
            <person name="Rogers Y.-H."/>
            <person name="Friedman R."/>
            <person name="Frazier M."/>
            <person name="Venter J.C."/>
        </authorList>
    </citation>
    <scope>NUCLEOTIDE SEQUENCE [LARGE SCALE GENOMIC DNA]</scope>
    <source>
        <strain evidence="2 3">CCY0110</strain>
    </source>
</reference>
<dbReference type="EMBL" id="AAXW01000022">
    <property type="protein sequence ID" value="EAZ90651.1"/>
    <property type="molecule type" value="Genomic_DNA"/>
</dbReference>
<dbReference type="SUPFAM" id="SSF52980">
    <property type="entry name" value="Restriction endonuclease-like"/>
    <property type="match status" value="1"/>
</dbReference>
<dbReference type="AlphaFoldDB" id="A3ISD5"/>
<dbReference type="InterPro" id="IPR008538">
    <property type="entry name" value="Uma2"/>
</dbReference>
<protein>
    <recommendedName>
        <fullName evidence="1">Putative restriction endonuclease domain-containing protein</fullName>
    </recommendedName>
</protein>
<proteinExistence type="predicted"/>
<dbReference type="InterPro" id="IPR011335">
    <property type="entry name" value="Restrct_endonuc-II-like"/>
</dbReference>
<feature type="domain" description="Putative restriction endonuclease" evidence="1">
    <location>
        <begin position="8"/>
        <end position="171"/>
    </location>
</feature>
<evidence type="ECO:0000259" key="1">
    <source>
        <dbReference type="Pfam" id="PF05685"/>
    </source>
</evidence>
<dbReference type="InterPro" id="IPR012296">
    <property type="entry name" value="Nuclease_put_TT1808"/>
</dbReference>
<name>A3ISD5_9CHRO</name>
<comment type="caution">
    <text evidence="2">The sequence shown here is derived from an EMBL/GenBank/DDBJ whole genome shotgun (WGS) entry which is preliminary data.</text>
</comment>
<dbReference type="Proteomes" id="UP000003781">
    <property type="component" value="Unassembled WGS sequence"/>
</dbReference>
<dbReference type="PANTHER" id="PTHR34107">
    <property type="entry name" value="SLL0198 PROTEIN-RELATED"/>
    <property type="match status" value="1"/>
</dbReference>